<dbReference type="GO" id="GO:0019205">
    <property type="term" value="F:nucleobase-containing compound kinase activity"/>
    <property type="evidence" value="ECO:0007669"/>
    <property type="project" value="InterPro"/>
</dbReference>
<evidence type="ECO:0000313" key="7">
    <source>
        <dbReference type="EMBL" id="JAP43964.1"/>
    </source>
</evidence>
<dbReference type="SUPFAM" id="SSF52540">
    <property type="entry name" value="P-loop containing nucleoside triphosphate hydrolases"/>
    <property type="match status" value="1"/>
</dbReference>
<comment type="catalytic activity">
    <reaction evidence="5">
        <text>UMP + ATP = UDP + ADP</text>
        <dbReference type="Rhea" id="RHEA:24400"/>
        <dbReference type="ChEBI" id="CHEBI:30616"/>
        <dbReference type="ChEBI" id="CHEBI:57865"/>
        <dbReference type="ChEBI" id="CHEBI:58223"/>
        <dbReference type="ChEBI" id="CHEBI:456216"/>
        <dbReference type="EC" id="2.7.4.14"/>
    </reaction>
</comment>
<dbReference type="GO" id="GO:0005524">
    <property type="term" value="F:ATP binding"/>
    <property type="evidence" value="ECO:0007669"/>
    <property type="project" value="UniProtKB-KW"/>
</dbReference>
<organism evidence="7">
    <name type="scientific">Schistocephalus solidus</name>
    <name type="common">Tapeworm</name>
    <dbReference type="NCBI Taxonomy" id="70667"/>
    <lineage>
        <taxon>Eukaryota</taxon>
        <taxon>Metazoa</taxon>
        <taxon>Spiralia</taxon>
        <taxon>Lophotrochozoa</taxon>
        <taxon>Platyhelminthes</taxon>
        <taxon>Cestoda</taxon>
        <taxon>Eucestoda</taxon>
        <taxon>Diphyllobothriidea</taxon>
        <taxon>Diphyllobothriidae</taxon>
        <taxon>Schistocephalus</taxon>
    </lineage>
</organism>
<dbReference type="Pfam" id="PF00406">
    <property type="entry name" value="ADK"/>
    <property type="match status" value="1"/>
</dbReference>
<reference evidence="7" key="1">
    <citation type="submission" date="2016-01" db="EMBL/GenBank/DDBJ databases">
        <title>Reference transcriptome for the parasite Schistocephalus solidus: insights into the molecular evolution of parasitism.</title>
        <authorList>
            <person name="Hebert F.O."/>
            <person name="Grambauer S."/>
            <person name="Barber I."/>
            <person name="Landry C.R."/>
            <person name="Aubin-Horth N."/>
        </authorList>
    </citation>
    <scope>NUCLEOTIDE SEQUENCE</scope>
</reference>
<comment type="similarity">
    <text evidence="6">Belongs to the adenylate kinase family.</text>
</comment>
<dbReference type="PANTHER" id="PTHR23359">
    <property type="entry name" value="NUCLEOTIDE KINASE"/>
    <property type="match status" value="1"/>
</dbReference>
<keyword evidence="4" id="KW-0067">ATP-binding</keyword>
<evidence type="ECO:0000256" key="1">
    <source>
        <dbReference type="ARBA" id="ARBA00022679"/>
    </source>
</evidence>
<keyword evidence="2" id="KW-0547">Nucleotide-binding</keyword>
<name>A0A0X3NVZ7_SCHSO</name>
<dbReference type="InterPro" id="IPR027417">
    <property type="entry name" value="P-loop_NTPase"/>
</dbReference>
<evidence type="ECO:0000256" key="2">
    <source>
        <dbReference type="ARBA" id="ARBA00022741"/>
    </source>
</evidence>
<proteinExistence type="inferred from homology"/>
<protein>
    <submittedName>
        <fullName evidence="7">UMP-CMP kinase 2</fullName>
    </submittedName>
</protein>
<evidence type="ECO:0000256" key="6">
    <source>
        <dbReference type="RuleBase" id="RU003330"/>
    </source>
</evidence>
<feature type="non-terminal residue" evidence="7">
    <location>
        <position position="1"/>
    </location>
</feature>
<accession>A0A0X3NVZ7</accession>
<dbReference type="GO" id="GO:0006207">
    <property type="term" value="P:'de novo' pyrimidine nucleobase biosynthetic process"/>
    <property type="evidence" value="ECO:0007669"/>
    <property type="project" value="InterPro"/>
</dbReference>
<dbReference type="EMBL" id="GEEE01019261">
    <property type="protein sequence ID" value="JAP43964.1"/>
    <property type="molecule type" value="Transcribed_RNA"/>
</dbReference>
<dbReference type="AlphaFoldDB" id="A0A0X3NVZ7"/>
<dbReference type="CDD" id="cd01428">
    <property type="entry name" value="ADK"/>
    <property type="match status" value="1"/>
</dbReference>
<dbReference type="Gene3D" id="3.40.50.300">
    <property type="entry name" value="P-loop containing nucleotide triphosphate hydrolases"/>
    <property type="match status" value="1"/>
</dbReference>
<dbReference type="PRINTS" id="PR00094">
    <property type="entry name" value="ADENYLTKNASE"/>
</dbReference>
<sequence>TICQKIAEWLKCSKTWPSLLWLEVFSPLGVKVTSVNDTNKVYPLTFGLQAVNPQAMQEFGVLFILGGPGAGKGTICQKIAETYNLVHLSAGELLRKEMSDPLSTHAAEIEPYMKAGTIVPVEITCSLLHKAMLDGFKSKQCLTYLIDGFPRNEDNKSGWERNMCDKARVLQVLVLDCPEDMCIKRCLGRGCGRIDDNEQTLKNRITQFKVEGLPVIEYYTHKGLVTHIDSSRTPDEVFRDVQRVLDPILVNSS</sequence>
<dbReference type="NCBIfam" id="TIGR01359">
    <property type="entry name" value="UMP_CMP_kin_fam"/>
    <property type="match status" value="1"/>
</dbReference>
<gene>
    <name evidence="7" type="primary">KCY2</name>
    <name evidence="7" type="ORF">TR118984</name>
</gene>
<dbReference type="InterPro" id="IPR006266">
    <property type="entry name" value="UMP_CMP_kinase"/>
</dbReference>
<dbReference type="HAMAP" id="MF_00235">
    <property type="entry name" value="Adenylate_kinase_Adk"/>
    <property type="match status" value="1"/>
</dbReference>
<dbReference type="GO" id="GO:0016776">
    <property type="term" value="F:phosphotransferase activity, phosphate group as acceptor"/>
    <property type="evidence" value="ECO:0007669"/>
    <property type="project" value="InterPro"/>
</dbReference>
<keyword evidence="3 6" id="KW-0418">Kinase</keyword>
<evidence type="ECO:0000256" key="4">
    <source>
        <dbReference type="ARBA" id="ARBA00022840"/>
    </source>
</evidence>
<dbReference type="GO" id="GO:0006221">
    <property type="term" value="P:pyrimidine nucleotide biosynthetic process"/>
    <property type="evidence" value="ECO:0007669"/>
    <property type="project" value="InterPro"/>
</dbReference>
<evidence type="ECO:0000256" key="5">
    <source>
        <dbReference type="ARBA" id="ARBA00048116"/>
    </source>
</evidence>
<keyword evidence="1 6" id="KW-0808">Transferase</keyword>
<evidence type="ECO:0000256" key="3">
    <source>
        <dbReference type="ARBA" id="ARBA00022777"/>
    </source>
</evidence>
<dbReference type="InterPro" id="IPR000850">
    <property type="entry name" value="Adenylat/UMP-CMP_kin"/>
</dbReference>